<dbReference type="Proteomes" id="UP000092578">
    <property type="component" value="Unassembled WGS sequence"/>
</dbReference>
<organism evidence="3 4">
    <name type="scientific">Pseudobacillus wudalianchiensis</name>
    <dbReference type="NCBI Taxonomy" id="1743143"/>
    <lineage>
        <taxon>Bacteria</taxon>
        <taxon>Bacillati</taxon>
        <taxon>Bacillota</taxon>
        <taxon>Bacilli</taxon>
        <taxon>Bacillales</taxon>
        <taxon>Bacillaceae</taxon>
        <taxon>Pseudobacillus</taxon>
    </lineage>
</organism>
<keyword evidence="2" id="KW-0732">Signal</keyword>
<name>A0A1B9B8B6_9BACI</name>
<gene>
    <name evidence="3" type="ORF">A8F95_00875</name>
</gene>
<feature type="coiled-coil region" evidence="1">
    <location>
        <begin position="186"/>
        <end position="213"/>
    </location>
</feature>
<sequence>MKTNRVLSYVMTGALSLSVLGGAGASVLAAAKPAATTALAVQQVKKVKASADSATQKQVQEIMDKLKSDLSALGVKVPEKVGKRDMLANLDAATKKKAEAIMEKERAGTMTREEARTQLEELGVKVPAKDGREDIFANLDEATKEKAKAIMEKEHAGTITYEKAHTQLEKLGVKLSEKDGREDLFANLDEATKKKAEDLVAKAKQQLADLGVDHFPFDGHKIKN</sequence>
<protein>
    <submittedName>
        <fullName evidence="3">Uncharacterized protein</fullName>
    </submittedName>
</protein>
<dbReference type="EMBL" id="MAYT01000001">
    <property type="protein sequence ID" value="OCA92312.1"/>
    <property type="molecule type" value="Genomic_DNA"/>
</dbReference>
<accession>A0A1B9B8B6</accession>
<evidence type="ECO:0000256" key="1">
    <source>
        <dbReference type="SAM" id="Coils"/>
    </source>
</evidence>
<keyword evidence="4" id="KW-1185">Reference proteome</keyword>
<evidence type="ECO:0000313" key="4">
    <source>
        <dbReference type="Proteomes" id="UP000092578"/>
    </source>
</evidence>
<dbReference type="InterPro" id="IPR011015">
    <property type="entry name" value="LEM/LEM-like_dom_sf"/>
</dbReference>
<feature type="chain" id="PRO_5008622537" evidence="2">
    <location>
        <begin position="26"/>
        <end position="224"/>
    </location>
</feature>
<evidence type="ECO:0000313" key="3">
    <source>
        <dbReference type="EMBL" id="OCA92312.1"/>
    </source>
</evidence>
<comment type="caution">
    <text evidence="3">The sequence shown here is derived from an EMBL/GenBank/DDBJ whole genome shotgun (WGS) entry which is preliminary data.</text>
</comment>
<keyword evidence="1" id="KW-0175">Coiled coil</keyword>
<dbReference type="RefSeq" id="WP_065408830.1">
    <property type="nucleotide sequence ID" value="NZ_MAYT01000001.1"/>
</dbReference>
<reference evidence="4" key="1">
    <citation type="submission" date="2016-05" db="EMBL/GenBank/DDBJ databases">
        <authorList>
            <person name="Liu B."/>
            <person name="Wang J."/>
            <person name="Zhu Y."/>
            <person name="Liu G."/>
            <person name="Chen Q."/>
            <person name="Chen Z."/>
            <person name="Lan J."/>
            <person name="Che J."/>
            <person name="Ge C."/>
            <person name="Shi H."/>
            <person name="Pan Z."/>
            <person name="Liu X."/>
        </authorList>
    </citation>
    <scope>NUCLEOTIDE SEQUENCE [LARGE SCALE GENOMIC DNA]</scope>
    <source>
        <strain evidence="4">FJAT-27215</strain>
    </source>
</reference>
<proteinExistence type="predicted"/>
<dbReference type="AlphaFoldDB" id="A0A1B9B8B6"/>
<evidence type="ECO:0000256" key="2">
    <source>
        <dbReference type="SAM" id="SignalP"/>
    </source>
</evidence>
<dbReference type="Gene3D" id="1.10.720.40">
    <property type="match status" value="1"/>
</dbReference>
<feature type="signal peptide" evidence="2">
    <location>
        <begin position="1"/>
        <end position="25"/>
    </location>
</feature>